<keyword evidence="8" id="KW-1185">Reference proteome</keyword>
<evidence type="ECO:0000259" key="6">
    <source>
        <dbReference type="PROSITE" id="PS50240"/>
    </source>
</evidence>
<dbReference type="GO" id="GO:0004252">
    <property type="term" value="F:serine-type endopeptidase activity"/>
    <property type="evidence" value="ECO:0007669"/>
    <property type="project" value="InterPro"/>
</dbReference>
<keyword evidence="4" id="KW-0720">Serine protease</keyword>
<dbReference type="AlphaFoldDB" id="A0A670ZMR4"/>
<dbReference type="PANTHER" id="PTHR24252:SF8">
    <property type="entry name" value="ACROSIN"/>
    <property type="match status" value="1"/>
</dbReference>
<dbReference type="PRINTS" id="PR00722">
    <property type="entry name" value="CHYMOTRYPSIN"/>
</dbReference>
<feature type="domain" description="Peptidase S1" evidence="6">
    <location>
        <begin position="35"/>
        <end position="220"/>
    </location>
</feature>
<evidence type="ECO:0000256" key="4">
    <source>
        <dbReference type="ARBA" id="ARBA00022825"/>
    </source>
</evidence>
<dbReference type="InterPro" id="IPR043504">
    <property type="entry name" value="Peptidase_S1_PA_chymotrypsin"/>
</dbReference>
<dbReference type="Pfam" id="PF00089">
    <property type="entry name" value="Trypsin"/>
    <property type="match status" value="1"/>
</dbReference>
<evidence type="ECO:0000313" key="8">
    <source>
        <dbReference type="Proteomes" id="UP000472273"/>
    </source>
</evidence>
<reference evidence="7" key="2">
    <citation type="submission" date="2025-09" db="UniProtKB">
        <authorList>
            <consortium name="Ensembl"/>
        </authorList>
    </citation>
    <scope>IDENTIFICATION</scope>
</reference>
<dbReference type="InterPro" id="IPR001314">
    <property type="entry name" value="Peptidase_S1A"/>
</dbReference>
<evidence type="ECO:0000256" key="2">
    <source>
        <dbReference type="ARBA" id="ARBA00022670"/>
    </source>
</evidence>
<proteinExistence type="inferred from homology"/>
<accession>A0A670ZMR4</accession>
<dbReference type="PROSITE" id="PS00134">
    <property type="entry name" value="TRYPSIN_HIS"/>
    <property type="match status" value="1"/>
</dbReference>
<keyword evidence="5" id="KW-1015">Disulfide bond</keyword>
<reference evidence="7" key="1">
    <citation type="submission" date="2025-08" db="UniProtKB">
        <authorList>
            <consortium name="Ensembl"/>
        </authorList>
    </citation>
    <scope>IDENTIFICATION</scope>
</reference>
<dbReference type="InterPro" id="IPR009003">
    <property type="entry name" value="Peptidase_S1_PA"/>
</dbReference>
<keyword evidence="3" id="KW-0378">Hydrolase</keyword>
<dbReference type="SUPFAM" id="SSF50494">
    <property type="entry name" value="Trypsin-like serine proteases"/>
    <property type="match status" value="1"/>
</dbReference>
<dbReference type="Proteomes" id="UP000472273">
    <property type="component" value="Unplaced"/>
</dbReference>
<evidence type="ECO:0000313" key="7">
    <source>
        <dbReference type="Ensembl" id="ENSPTXP00000024025.1"/>
    </source>
</evidence>
<dbReference type="GeneTree" id="ENSGT00940000162777"/>
<keyword evidence="2" id="KW-0645">Protease</keyword>
<dbReference type="PROSITE" id="PS50240">
    <property type="entry name" value="TRYPSIN_DOM"/>
    <property type="match status" value="1"/>
</dbReference>
<dbReference type="PANTHER" id="PTHR24252">
    <property type="entry name" value="ACROSIN-RELATED"/>
    <property type="match status" value="1"/>
</dbReference>
<dbReference type="GO" id="GO:0007340">
    <property type="term" value="P:acrosome reaction"/>
    <property type="evidence" value="ECO:0007669"/>
    <property type="project" value="TreeGrafter"/>
</dbReference>
<evidence type="ECO:0000256" key="5">
    <source>
        <dbReference type="ARBA" id="ARBA00023157"/>
    </source>
</evidence>
<dbReference type="CDD" id="cd00190">
    <property type="entry name" value="Tryp_SPc"/>
    <property type="match status" value="1"/>
</dbReference>
<sequence length="287" mass="31662">MVTVPAATQGSTLVSPSSVCGRHPLVPRHGQSEQVVGGADSQPGAWPWVVSLQLPTITGHKHSCGGSLVSGRWILTAAHCFQNKRADPASIPRDLPHWRAVIGAWKLSSLSSEVHVRYIKRIIIHEDYQRSTETSDIALMELDQPVKCSDYIQPACLPDMTVTVSLLNHCYISGWGILGKAVRVNRFSVAQCNSSGWYNGAIEEHTLCAGYEEGGADICQVRPPTEHPLGPCLKWQSFSRLTPPAGLNRNLYTCKFKSCFHTPPHSSAPDFLCYNRYLAMCFIVYKM</sequence>
<name>A0A670ZMR4_PSETE</name>
<dbReference type="SMART" id="SM00020">
    <property type="entry name" value="Tryp_SPc"/>
    <property type="match status" value="1"/>
</dbReference>
<protein>
    <recommendedName>
        <fullName evidence="6">Peptidase S1 domain-containing protein</fullName>
    </recommendedName>
</protein>
<dbReference type="InterPro" id="IPR001254">
    <property type="entry name" value="Trypsin_dom"/>
</dbReference>
<dbReference type="FunFam" id="2.40.10.10:FF:000007">
    <property type="entry name" value="Transmembrane serine protease 7"/>
    <property type="match status" value="1"/>
</dbReference>
<dbReference type="GO" id="GO:0005576">
    <property type="term" value="C:extracellular region"/>
    <property type="evidence" value="ECO:0007669"/>
    <property type="project" value="UniProtKB-ARBA"/>
</dbReference>
<dbReference type="InterPro" id="IPR018114">
    <property type="entry name" value="TRYPSIN_HIS"/>
</dbReference>
<organism evidence="7 8">
    <name type="scientific">Pseudonaja textilis</name>
    <name type="common">Eastern brown snake</name>
    <dbReference type="NCBI Taxonomy" id="8673"/>
    <lineage>
        <taxon>Eukaryota</taxon>
        <taxon>Metazoa</taxon>
        <taxon>Chordata</taxon>
        <taxon>Craniata</taxon>
        <taxon>Vertebrata</taxon>
        <taxon>Euteleostomi</taxon>
        <taxon>Lepidosauria</taxon>
        <taxon>Squamata</taxon>
        <taxon>Bifurcata</taxon>
        <taxon>Unidentata</taxon>
        <taxon>Episquamata</taxon>
        <taxon>Toxicofera</taxon>
        <taxon>Serpentes</taxon>
        <taxon>Colubroidea</taxon>
        <taxon>Elapidae</taxon>
        <taxon>Hydrophiinae</taxon>
        <taxon>Pseudonaja</taxon>
    </lineage>
</organism>
<evidence type="ECO:0000256" key="3">
    <source>
        <dbReference type="ARBA" id="ARBA00022801"/>
    </source>
</evidence>
<dbReference type="Ensembl" id="ENSPTXT00000024769.1">
    <property type="protein sequence ID" value="ENSPTXP00000024025.1"/>
    <property type="gene ID" value="ENSPTXG00000016685.1"/>
</dbReference>
<dbReference type="Gene3D" id="2.40.10.10">
    <property type="entry name" value="Trypsin-like serine proteases"/>
    <property type="match status" value="1"/>
</dbReference>
<evidence type="ECO:0000256" key="1">
    <source>
        <dbReference type="ARBA" id="ARBA00009228"/>
    </source>
</evidence>
<dbReference type="GO" id="GO:0006508">
    <property type="term" value="P:proteolysis"/>
    <property type="evidence" value="ECO:0007669"/>
    <property type="project" value="UniProtKB-KW"/>
</dbReference>
<comment type="similarity">
    <text evidence="1">Belongs to the peptidase S1 family. Snake venom subfamily.</text>
</comment>
<dbReference type="OMA" id="EWAKSSC"/>